<evidence type="ECO:0000256" key="6">
    <source>
        <dbReference type="ARBA" id="ARBA00022989"/>
    </source>
</evidence>
<dbReference type="PANTHER" id="PTHR11562:SF17">
    <property type="entry name" value="RE54080P-RELATED"/>
    <property type="match status" value="1"/>
</dbReference>
<keyword evidence="6 9" id="KW-1133">Transmembrane helix</keyword>
<reference evidence="13 15" key="3">
    <citation type="submission" date="2019-07" db="EMBL/GenBank/DDBJ databases">
        <title>Active sludge and wastewater microbial communities from Klosterneuburg, Austria.</title>
        <authorList>
            <person name="Wagner M."/>
        </authorList>
    </citation>
    <scope>NUCLEOTIDE SEQUENCE [LARGE SCALE GENOMIC DNA]</scope>
    <source>
        <strain evidence="13 15">Nm2</strain>
    </source>
</reference>
<evidence type="ECO:0000313" key="12">
    <source>
        <dbReference type="EMBL" id="AKH37841.1"/>
    </source>
</evidence>
<dbReference type="PATRIC" id="fig|44574.3.peg.2078"/>
<reference evidence="12 14" key="2">
    <citation type="journal article" date="2016" name="Genome Announc.">
        <title>Genome Sequence of Nitrosomonas communis Strain Nm2, a Mesophilic Ammonia-Oxidizing Bacterium Isolated from Mediterranean Soil.</title>
        <authorList>
            <person name="Kozlowski J.A."/>
            <person name="Kits K.D."/>
            <person name="Stein L.Y."/>
        </authorList>
    </citation>
    <scope>NUCLEOTIDE SEQUENCE [LARGE SCALE GENOMIC DNA]</scope>
    <source>
        <strain evidence="12 14">Nm2</strain>
    </source>
</reference>
<sequence>MRHPNHQQPHLHNSPHRLYFAASITLIYAAIEASVGWWANSLALLSDAGHMLTDTSALLIASLGAWLAQRRPTPRHSYGLGRAEFLAALINGLLILVMASIVIIHAVERLQQPLPVQGEVVSTVAFIGLVLNVLVLYLLGHSETDLNQRAAALHVLSDLLASIVAILSGLVIIFTGWTLIDPLLSLLIVAFILYSTLRLLREVLHGLMEGVPLELSLTTIGTEMAARPGVLSVHDLHIWSLSSQQFALSAHVVLLDLNQWDSILDDLRHMLSEQYGIDHVTLQPETPARVVHSPSC</sequence>
<feature type="transmembrane region" description="Helical" evidence="9">
    <location>
        <begin position="51"/>
        <end position="68"/>
    </location>
</feature>
<dbReference type="InterPro" id="IPR036837">
    <property type="entry name" value="Cation_efflux_CTD_sf"/>
</dbReference>
<gene>
    <name evidence="12" type="ORF">AAW31_08515</name>
    <name evidence="13" type="ORF">BCL69_100585</name>
</gene>
<reference evidence="14" key="1">
    <citation type="submission" date="2015-05" db="EMBL/GenBank/DDBJ databases">
        <title>Draft genome of Nitrosomonas communis strain Nm2.</title>
        <authorList>
            <person name="Kozlowski J.A."/>
            <person name="Kits K.D."/>
            <person name="Stein L.Y."/>
        </authorList>
    </citation>
    <scope>NUCLEOTIDE SEQUENCE [LARGE SCALE GENOMIC DNA]</scope>
    <source>
        <strain evidence="14">Nm2</strain>
    </source>
</reference>
<dbReference type="Gene3D" id="1.20.1510.10">
    <property type="entry name" value="Cation efflux protein transmembrane domain"/>
    <property type="match status" value="1"/>
</dbReference>
<keyword evidence="8 9" id="KW-0472">Membrane</keyword>
<evidence type="ECO:0000313" key="13">
    <source>
        <dbReference type="EMBL" id="TYP92884.1"/>
    </source>
</evidence>
<evidence type="ECO:0000313" key="14">
    <source>
        <dbReference type="Proteomes" id="UP000034156"/>
    </source>
</evidence>
<organism evidence="12 14">
    <name type="scientific">Nitrosomonas communis</name>
    <dbReference type="NCBI Taxonomy" id="44574"/>
    <lineage>
        <taxon>Bacteria</taxon>
        <taxon>Pseudomonadati</taxon>
        <taxon>Pseudomonadota</taxon>
        <taxon>Betaproteobacteria</taxon>
        <taxon>Nitrosomonadales</taxon>
        <taxon>Nitrosomonadaceae</taxon>
        <taxon>Nitrosomonas</taxon>
    </lineage>
</organism>
<dbReference type="Pfam" id="PF16916">
    <property type="entry name" value="ZT_dimer"/>
    <property type="match status" value="1"/>
</dbReference>
<feature type="transmembrane region" description="Helical" evidence="9">
    <location>
        <begin position="183"/>
        <end position="200"/>
    </location>
</feature>
<dbReference type="SUPFAM" id="SSF161111">
    <property type="entry name" value="Cation efflux protein transmembrane domain-like"/>
    <property type="match status" value="1"/>
</dbReference>
<keyword evidence="5" id="KW-0862">Zinc</keyword>
<evidence type="ECO:0000256" key="2">
    <source>
        <dbReference type="ARBA" id="ARBA00008873"/>
    </source>
</evidence>
<dbReference type="InterPro" id="IPR058533">
    <property type="entry name" value="Cation_efflux_TM"/>
</dbReference>
<feature type="domain" description="Cation efflux protein cytoplasmic" evidence="11">
    <location>
        <begin position="220"/>
        <end position="285"/>
    </location>
</feature>
<dbReference type="Pfam" id="PF01545">
    <property type="entry name" value="Cation_efflux"/>
    <property type="match status" value="1"/>
</dbReference>
<evidence type="ECO:0000256" key="8">
    <source>
        <dbReference type="ARBA" id="ARBA00023136"/>
    </source>
</evidence>
<evidence type="ECO:0000256" key="3">
    <source>
        <dbReference type="ARBA" id="ARBA00022448"/>
    </source>
</evidence>
<evidence type="ECO:0000256" key="1">
    <source>
        <dbReference type="ARBA" id="ARBA00004141"/>
    </source>
</evidence>
<dbReference type="RefSeq" id="WP_046849911.1">
    <property type="nucleotide sequence ID" value="NZ_CP011451.1"/>
</dbReference>
<dbReference type="KEGG" id="nco:AAW31_08515"/>
<keyword evidence="14" id="KW-1185">Reference proteome</keyword>
<dbReference type="InterPro" id="IPR027470">
    <property type="entry name" value="Cation_efflux_CTD"/>
</dbReference>
<evidence type="ECO:0000256" key="5">
    <source>
        <dbReference type="ARBA" id="ARBA00022906"/>
    </source>
</evidence>
<dbReference type="InterPro" id="IPR050681">
    <property type="entry name" value="CDF/SLC30A"/>
</dbReference>
<keyword evidence="4 9" id="KW-0812">Transmembrane</keyword>
<dbReference type="AlphaFoldDB" id="A0A0F7KEC9"/>
<comment type="subcellular location">
    <subcellularLocation>
        <location evidence="1">Membrane</location>
        <topology evidence="1">Multi-pass membrane protein</topology>
    </subcellularLocation>
</comment>
<evidence type="ECO:0000256" key="7">
    <source>
        <dbReference type="ARBA" id="ARBA00023065"/>
    </source>
</evidence>
<dbReference type="EMBL" id="VNHT01000005">
    <property type="protein sequence ID" value="TYP92884.1"/>
    <property type="molecule type" value="Genomic_DNA"/>
</dbReference>
<dbReference type="GO" id="GO:0005385">
    <property type="term" value="F:zinc ion transmembrane transporter activity"/>
    <property type="evidence" value="ECO:0007669"/>
    <property type="project" value="TreeGrafter"/>
</dbReference>
<feature type="transmembrane region" description="Helical" evidence="9">
    <location>
        <begin position="120"/>
        <end position="139"/>
    </location>
</feature>
<dbReference type="Proteomes" id="UP000324176">
    <property type="component" value="Unassembled WGS sequence"/>
</dbReference>
<dbReference type="SUPFAM" id="SSF160240">
    <property type="entry name" value="Cation efflux protein cytoplasmic domain-like"/>
    <property type="match status" value="1"/>
</dbReference>
<dbReference type="InterPro" id="IPR027469">
    <property type="entry name" value="Cation_efflux_TMD_sf"/>
</dbReference>
<accession>A0A0F7KEC9</accession>
<dbReference type="NCBIfam" id="TIGR01297">
    <property type="entry name" value="CDF"/>
    <property type="match status" value="1"/>
</dbReference>
<evidence type="ECO:0000259" key="10">
    <source>
        <dbReference type="Pfam" id="PF01545"/>
    </source>
</evidence>
<keyword evidence="5" id="KW-0864">Zinc transport</keyword>
<evidence type="ECO:0000256" key="4">
    <source>
        <dbReference type="ARBA" id="ARBA00022692"/>
    </source>
</evidence>
<keyword evidence="3" id="KW-0813">Transport</keyword>
<evidence type="ECO:0000256" key="9">
    <source>
        <dbReference type="SAM" id="Phobius"/>
    </source>
</evidence>
<dbReference type="EMBL" id="CP011451">
    <property type="protein sequence ID" value="AKH37841.1"/>
    <property type="molecule type" value="Genomic_DNA"/>
</dbReference>
<name>A0A0F7KEC9_9PROT</name>
<keyword evidence="7" id="KW-0406">Ion transport</keyword>
<protein>
    <submittedName>
        <fullName evidence="12">Cation transporter</fullName>
    </submittedName>
    <submittedName>
        <fullName evidence="13">Cobalt-zinc-cadmium efflux system protein</fullName>
    </submittedName>
</protein>
<dbReference type="OrthoDB" id="271709at2"/>
<dbReference type="PANTHER" id="PTHR11562">
    <property type="entry name" value="CATION EFFLUX PROTEIN/ ZINC TRANSPORTER"/>
    <property type="match status" value="1"/>
</dbReference>
<dbReference type="GO" id="GO:0005886">
    <property type="term" value="C:plasma membrane"/>
    <property type="evidence" value="ECO:0007669"/>
    <property type="project" value="TreeGrafter"/>
</dbReference>
<feature type="transmembrane region" description="Helical" evidence="9">
    <location>
        <begin position="151"/>
        <end position="177"/>
    </location>
</feature>
<evidence type="ECO:0000259" key="11">
    <source>
        <dbReference type="Pfam" id="PF16916"/>
    </source>
</evidence>
<evidence type="ECO:0000313" key="15">
    <source>
        <dbReference type="Proteomes" id="UP000324176"/>
    </source>
</evidence>
<dbReference type="Proteomes" id="UP000034156">
    <property type="component" value="Chromosome"/>
</dbReference>
<comment type="similarity">
    <text evidence="2">Belongs to the cation diffusion facilitator (CDF) transporter (TC 2.A.4) family. SLC30A subfamily.</text>
</comment>
<dbReference type="InterPro" id="IPR002524">
    <property type="entry name" value="Cation_efflux"/>
</dbReference>
<feature type="domain" description="Cation efflux protein transmembrane" evidence="10">
    <location>
        <begin position="19"/>
        <end position="208"/>
    </location>
</feature>
<proteinExistence type="inferred from homology"/>
<feature type="transmembrane region" description="Helical" evidence="9">
    <location>
        <begin position="18"/>
        <end position="39"/>
    </location>
</feature>
<feature type="transmembrane region" description="Helical" evidence="9">
    <location>
        <begin position="88"/>
        <end position="108"/>
    </location>
</feature>